<dbReference type="Proteomes" id="UP001732700">
    <property type="component" value="Chromosome 5C"/>
</dbReference>
<sequence>MASSSSSSRRLPVLREILLLLLSFKPRLFPDTLFGVDTESTLRDQAGRIFRAVCEGDTTSMKTLAKQMTKEGKSMDMLEEIRDTQNRSLGALHLAAFAGKLEMCKYLIRKLQLDVNAAAEHGSSPLVCAIYGSAPIPIVKLLLDRGADPNRASSEGFTVLHVLATMQEYPDLFGVVELLLSRRAKVDSMSTEGTPLHFAAQCGNVGMMEVLLKYNANPDRVVQSFYAPLTLALFASSFKCVELLIKAGADVNAGSPATPLTIAAMDGLADCIKCLLEAGADPNIPDEASFLCCCLAY</sequence>
<accession>A0ACD5Y6I4</accession>
<name>A0ACD5Y6I4_AVESA</name>
<protein>
    <submittedName>
        <fullName evidence="1">Uncharacterized protein</fullName>
    </submittedName>
</protein>
<organism evidence="1 2">
    <name type="scientific">Avena sativa</name>
    <name type="common">Oat</name>
    <dbReference type="NCBI Taxonomy" id="4498"/>
    <lineage>
        <taxon>Eukaryota</taxon>
        <taxon>Viridiplantae</taxon>
        <taxon>Streptophyta</taxon>
        <taxon>Embryophyta</taxon>
        <taxon>Tracheophyta</taxon>
        <taxon>Spermatophyta</taxon>
        <taxon>Magnoliopsida</taxon>
        <taxon>Liliopsida</taxon>
        <taxon>Poales</taxon>
        <taxon>Poaceae</taxon>
        <taxon>BOP clade</taxon>
        <taxon>Pooideae</taxon>
        <taxon>Poodae</taxon>
        <taxon>Poeae</taxon>
        <taxon>Poeae Chloroplast Group 1 (Aveneae type)</taxon>
        <taxon>Aveninae</taxon>
        <taxon>Avena</taxon>
    </lineage>
</organism>
<evidence type="ECO:0000313" key="2">
    <source>
        <dbReference type="Proteomes" id="UP001732700"/>
    </source>
</evidence>
<reference evidence="1" key="2">
    <citation type="submission" date="2025-09" db="UniProtKB">
        <authorList>
            <consortium name="EnsemblPlants"/>
        </authorList>
    </citation>
    <scope>IDENTIFICATION</scope>
</reference>
<reference evidence="1" key="1">
    <citation type="submission" date="2021-05" db="EMBL/GenBank/DDBJ databases">
        <authorList>
            <person name="Scholz U."/>
            <person name="Mascher M."/>
            <person name="Fiebig A."/>
        </authorList>
    </citation>
    <scope>NUCLEOTIDE SEQUENCE [LARGE SCALE GENOMIC DNA]</scope>
</reference>
<keyword evidence="2" id="KW-1185">Reference proteome</keyword>
<evidence type="ECO:0000313" key="1">
    <source>
        <dbReference type="EnsemblPlants" id="AVESA.00010b.r2.5CG0896320.1.CDS"/>
    </source>
</evidence>
<dbReference type="EnsemblPlants" id="AVESA.00010b.r2.5CG0896320.1">
    <property type="protein sequence ID" value="AVESA.00010b.r2.5CG0896320.1.CDS"/>
    <property type="gene ID" value="AVESA.00010b.r2.5CG0896320"/>
</dbReference>
<proteinExistence type="predicted"/>